<dbReference type="EMBL" id="CP014859">
    <property type="protein sequence ID" value="AOS62415.1"/>
    <property type="molecule type" value="Genomic_DNA"/>
</dbReference>
<evidence type="ECO:0000259" key="4">
    <source>
        <dbReference type="PROSITE" id="PS50893"/>
    </source>
</evidence>
<accession>A0AAC9MXM5</accession>
<dbReference type="PROSITE" id="PS50893">
    <property type="entry name" value="ABC_TRANSPORTER_2"/>
    <property type="match status" value="1"/>
</dbReference>
<dbReference type="PANTHER" id="PTHR42781:SF4">
    <property type="entry name" value="SPERMIDINE_PUTRESCINE IMPORT ATP-BINDING PROTEIN POTA"/>
    <property type="match status" value="1"/>
</dbReference>
<reference evidence="6" key="1">
    <citation type="submission" date="2016-03" db="EMBL/GenBank/DDBJ databases">
        <title>Complete genome sequence of the type strain Actinoalloteichus hymeniacidonis DSM 45092.</title>
        <authorList>
            <person name="Schaffert L."/>
            <person name="Albersmeier A."/>
            <person name="Winkler A."/>
            <person name="Kalinowski J."/>
            <person name="Zotchev S."/>
            <person name="Ruckert C."/>
        </authorList>
    </citation>
    <scope>NUCLEOTIDE SEQUENCE [LARGE SCALE GENOMIC DNA]</scope>
    <source>
        <strain evidence="6">HPA177(T) (DSM 45092(T))</strain>
    </source>
</reference>
<organism evidence="5 6">
    <name type="scientific">Actinoalloteichus hymeniacidonis</name>
    <dbReference type="NCBI Taxonomy" id="340345"/>
    <lineage>
        <taxon>Bacteria</taxon>
        <taxon>Bacillati</taxon>
        <taxon>Actinomycetota</taxon>
        <taxon>Actinomycetes</taxon>
        <taxon>Pseudonocardiales</taxon>
        <taxon>Pseudonocardiaceae</taxon>
        <taxon>Actinoalloteichus</taxon>
    </lineage>
</organism>
<dbReference type="GO" id="GO:0016887">
    <property type="term" value="F:ATP hydrolysis activity"/>
    <property type="evidence" value="ECO:0007669"/>
    <property type="project" value="InterPro"/>
</dbReference>
<evidence type="ECO:0000313" key="6">
    <source>
        <dbReference type="Proteomes" id="UP000095210"/>
    </source>
</evidence>
<name>A0AAC9MXM5_9PSEU</name>
<keyword evidence="1" id="KW-0813">Transport</keyword>
<dbReference type="Gene3D" id="3.40.50.300">
    <property type="entry name" value="P-loop containing nucleotide triphosphate hydrolases"/>
    <property type="match status" value="1"/>
</dbReference>
<dbReference type="InterPro" id="IPR027417">
    <property type="entry name" value="P-loop_NTPase"/>
</dbReference>
<evidence type="ECO:0000256" key="3">
    <source>
        <dbReference type="ARBA" id="ARBA00022840"/>
    </source>
</evidence>
<proteinExistence type="predicted"/>
<keyword evidence="2" id="KW-0547">Nucleotide-binding</keyword>
<dbReference type="InterPro" id="IPR003439">
    <property type="entry name" value="ABC_transporter-like_ATP-bd"/>
</dbReference>
<gene>
    <name evidence="5" type="ORF">TL08_07990</name>
</gene>
<dbReference type="Proteomes" id="UP000095210">
    <property type="component" value="Chromosome"/>
</dbReference>
<dbReference type="PROSITE" id="PS00211">
    <property type="entry name" value="ABC_TRANSPORTER_1"/>
    <property type="match status" value="1"/>
</dbReference>
<dbReference type="Pfam" id="PF00005">
    <property type="entry name" value="ABC_tran"/>
    <property type="match status" value="1"/>
</dbReference>
<dbReference type="RefSeq" id="WP_069847792.1">
    <property type="nucleotide sequence ID" value="NZ_CP014859.1"/>
</dbReference>
<sequence>MSLDARLVVQRAGGFRLDVTLRARAGQTVALLGPNGAGKTTALRALAGLTPLDEGRIALGEKVWDEPGESGRFVPTSKRPLGVVFQDHRLFGQLSALENVAFGQRSRGIKRGPARAAALDWLRRLDIAALADSMPGSLSGGQAQRVALARALAVRPDLLLLDEPTAALDANARLSVRAELGTQLAEFDGCAVLVTHDLLDALTLATWLVVLESGSVVQEGTPLEIASRPRTDYVATLVGLNLCRATSDGRLVEIDGGGRLEFAAETTGSVFLAFPPSAVRLHRAAVPGSWPVRVAEVAAAGGGVRIRLDGNPAVSADVPPATVAELGISPGSALFATVRTSEIRVYPC</sequence>
<evidence type="ECO:0000313" key="5">
    <source>
        <dbReference type="EMBL" id="AOS62415.1"/>
    </source>
</evidence>
<evidence type="ECO:0000256" key="2">
    <source>
        <dbReference type="ARBA" id="ARBA00022741"/>
    </source>
</evidence>
<keyword evidence="6" id="KW-1185">Reference proteome</keyword>
<keyword evidence="3" id="KW-0067">ATP-binding</keyword>
<dbReference type="InterPro" id="IPR008995">
    <property type="entry name" value="Mo/tungstate-bd_C_term_dom"/>
</dbReference>
<dbReference type="GO" id="GO:0005524">
    <property type="term" value="F:ATP binding"/>
    <property type="evidence" value="ECO:0007669"/>
    <property type="project" value="UniProtKB-KW"/>
</dbReference>
<dbReference type="InterPro" id="IPR003593">
    <property type="entry name" value="AAA+_ATPase"/>
</dbReference>
<dbReference type="PANTHER" id="PTHR42781">
    <property type="entry name" value="SPERMIDINE/PUTRESCINE IMPORT ATP-BINDING PROTEIN POTA"/>
    <property type="match status" value="1"/>
</dbReference>
<dbReference type="InterPro" id="IPR017871">
    <property type="entry name" value="ABC_transporter-like_CS"/>
</dbReference>
<dbReference type="SUPFAM" id="SSF50331">
    <property type="entry name" value="MOP-like"/>
    <property type="match status" value="1"/>
</dbReference>
<dbReference type="KEGG" id="ahm:TL08_07990"/>
<dbReference type="SMART" id="SM00382">
    <property type="entry name" value="AAA"/>
    <property type="match status" value="1"/>
</dbReference>
<protein>
    <submittedName>
        <fullName evidence="5">ABC-type spermidine/putrescine transport system, ATPase component</fullName>
    </submittedName>
</protein>
<dbReference type="SUPFAM" id="SSF52540">
    <property type="entry name" value="P-loop containing nucleoside triphosphate hydrolases"/>
    <property type="match status" value="1"/>
</dbReference>
<dbReference type="AlphaFoldDB" id="A0AAC9MXM5"/>
<dbReference type="Gene3D" id="2.40.50.100">
    <property type="match status" value="1"/>
</dbReference>
<dbReference type="InterPro" id="IPR050093">
    <property type="entry name" value="ABC_SmlMolc_Importer"/>
</dbReference>
<evidence type="ECO:0000256" key="1">
    <source>
        <dbReference type="ARBA" id="ARBA00022448"/>
    </source>
</evidence>
<feature type="domain" description="ABC transporter" evidence="4">
    <location>
        <begin position="1"/>
        <end position="238"/>
    </location>
</feature>